<sequence>MTPLHFSVEGNHRDAVKLLIEAGASVEADASGLTPLYFAVISNRKEIVMDLIKHGADPNVGYLLHYSIMHNFTDISHILINTEKCNINIQEKKTNTTPLLLAALRGQETVVGALLIKGADINSTDNLNMSALHCAATQGHDDAVKVLLKYNAKLNVRADDGSTPLHLAAILGHEKVLQLYLLLELILILLISRIEQAWKWLLLTINIML</sequence>
<dbReference type="GO" id="GO:0006887">
    <property type="term" value="P:exocytosis"/>
    <property type="evidence" value="ECO:0007669"/>
    <property type="project" value="UniProtKB-KW"/>
</dbReference>
<protein>
    <recommendedName>
        <fullName evidence="15">Ankyrin repeat protein</fullName>
    </recommendedName>
</protein>
<keyword evidence="6" id="KW-0800">Toxin</keyword>
<dbReference type="SMART" id="SM00248">
    <property type="entry name" value="ANK"/>
    <property type="match status" value="5"/>
</dbReference>
<evidence type="ECO:0000256" key="4">
    <source>
        <dbReference type="ARBA" id="ARBA00022525"/>
    </source>
</evidence>
<dbReference type="GO" id="GO:0005576">
    <property type="term" value="C:extracellular region"/>
    <property type="evidence" value="ECO:0007669"/>
    <property type="project" value="UniProtKB-SubCell"/>
</dbReference>
<evidence type="ECO:0000256" key="1">
    <source>
        <dbReference type="ARBA" id="ARBA00004175"/>
    </source>
</evidence>
<feature type="repeat" description="ANK" evidence="12">
    <location>
        <begin position="1"/>
        <end position="31"/>
    </location>
</feature>
<evidence type="ECO:0000256" key="8">
    <source>
        <dbReference type="ARBA" id="ARBA00022737"/>
    </source>
</evidence>
<keyword evidence="11" id="KW-1053">Target membrane</keyword>
<name>A0AAV6USS0_9ARAC</name>
<organism evidence="13 14">
    <name type="scientific">Oedothorax gibbosus</name>
    <dbReference type="NCBI Taxonomy" id="931172"/>
    <lineage>
        <taxon>Eukaryota</taxon>
        <taxon>Metazoa</taxon>
        <taxon>Ecdysozoa</taxon>
        <taxon>Arthropoda</taxon>
        <taxon>Chelicerata</taxon>
        <taxon>Arachnida</taxon>
        <taxon>Araneae</taxon>
        <taxon>Araneomorphae</taxon>
        <taxon>Entelegynae</taxon>
        <taxon>Araneoidea</taxon>
        <taxon>Linyphiidae</taxon>
        <taxon>Erigoninae</taxon>
        <taxon>Oedothorax</taxon>
    </lineage>
</organism>
<proteinExistence type="predicted"/>
<dbReference type="GO" id="GO:0044231">
    <property type="term" value="C:host cell presynaptic membrane"/>
    <property type="evidence" value="ECO:0007669"/>
    <property type="project" value="UniProtKB-KW"/>
</dbReference>
<evidence type="ECO:0000256" key="9">
    <source>
        <dbReference type="ARBA" id="ARBA00023028"/>
    </source>
</evidence>
<dbReference type="Pfam" id="PF12796">
    <property type="entry name" value="Ank_2"/>
    <property type="match status" value="2"/>
</dbReference>
<dbReference type="SUPFAM" id="SSF48403">
    <property type="entry name" value="Ankyrin repeat"/>
    <property type="match status" value="1"/>
</dbReference>
<dbReference type="PROSITE" id="PS50297">
    <property type="entry name" value="ANK_REP_REGION"/>
    <property type="match status" value="5"/>
</dbReference>
<evidence type="ECO:0000256" key="5">
    <source>
        <dbReference type="ARBA" id="ARBA00022537"/>
    </source>
</evidence>
<keyword evidence="3" id="KW-0268">Exocytosis</keyword>
<dbReference type="EMBL" id="JAFNEN010000287">
    <property type="protein sequence ID" value="KAG8186857.1"/>
    <property type="molecule type" value="Genomic_DNA"/>
</dbReference>
<dbReference type="Proteomes" id="UP000827092">
    <property type="component" value="Unassembled WGS sequence"/>
</dbReference>
<dbReference type="PROSITE" id="PS50088">
    <property type="entry name" value="ANK_REPEAT"/>
    <property type="match status" value="5"/>
</dbReference>
<feature type="repeat" description="ANK" evidence="12">
    <location>
        <begin position="160"/>
        <end position="181"/>
    </location>
</feature>
<comment type="caution">
    <text evidence="13">The sequence shown here is derived from an EMBL/GenBank/DDBJ whole genome shotgun (WGS) entry which is preliminary data.</text>
</comment>
<comment type="subcellular location">
    <subcellularLocation>
        <location evidence="2">Secreted</location>
    </subcellularLocation>
    <subcellularLocation>
        <location evidence="1">Target cell membrane</location>
    </subcellularLocation>
</comment>
<evidence type="ECO:0000256" key="11">
    <source>
        <dbReference type="ARBA" id="ARBA00023298"/>
    </source>
</evidence>
<keyword evidence="5" id="KW-1052">Target cell membrane</keyword>
<dbReference type="PRINTS" id="PR01415">
    <property type="entry name" value="ANKYRIN"/>
</dbReference>
<keyword evidence="9" id="KW-0638">Presynaptic neurotoxin</keyword>
<evidence type="ECO:0000256" key="3">
    <source>
        <dbReference type="ARBA" id="ARBA00022483"/>
    </source>
</evidence>
<keyword evidence="14" id="KW-1185">Reference proteome</keyword>
<dbReference type="AlphaFoldDB" id="A0AAV6USS0"/>
<evidence type="ECO:0000313" key="14">
    <source>
        <dbReference type="Proteomes" id="UP000827092"/>
    </source>
</evidence>
<dbReference type="GO" id="GO:0044218">
    <property type="term" value="C:other organism cell membrane"/>
    <property type="evidence" value="ECO:0007669"/>
    <property type="project" value="UniProtKB-KW"/>
</dbReference>
<keyword evidence="4" id="KW-0964">Secreted</keyword>
<keyword evidence="8" id="KW-0677">Repeat</keyword>
<reference evidence="13 14" key="1">
    <citation type="journal article" date="2022" name="Nat. Ecol. Evol.">
        <title>A masculinizing supergene underlies an exaggerated male reproductive morph in a spider.</title>
        <authorList>
            <person name="Hendrickx F."/>
            <person name="De Corte Z."/>
            <person name="Sonet G."/>
            <person name="Van Belleghem S.M."/>
            <person name="Kostlbacher S."/>
            <person name="Vangestel C."/>
        </authorList>
    </citation>
    <scope>NUCLEOTIDE SEQUENCE [LARGE SCALE GENOMIC DNA]</scope>
    <source>
        <strain evidence="13">W744_W776</strain>
    </source>
</reference>
<feature type="repeat" description="ANK" evidence="12">
    <location>
        <begin position="127"/>
        <end position="159"/>
    </location>
</feature>
<evidence type="ECO:0008006" key="15">
    <source>
        <dbReference type="Google" id="ProtNLM"/>
    </source>
</evidence>
<dbReference type="InterPro" id="IPR036770">
    <property type="entry name" value="Ankyrin_rpt-contain_sf"/>
</dbReference>
<keyword evidence="11" id="KW-0472">Membrane</keyword>
<dbReference type="PANTHER" id="PTHR24171">
    <property type="entry name" value="ANKYRIN REPEAT DOMAIN-CONTAINING PROTEIN 39-RELATED"/>
    <property type="match status" value="1"/>
</dbReference>
<feature type="repeat" description="ANK" evidence="12">
    <location>
        <begin position="94"/>
        <end position="126"/>
    </location>
</feature>
<evidence type="ECO:0000256" key="6">
    <source>
        <dbReference type="ARBA" id="ARBA00022656"/>
    </source>
</evidence>
<evidence type="ECO:0000256" key="10">
    <source>
        <dbReference type="ARBA" id="ARBA00023043"/>
    </source>
</evidence>
<keyword evidence="10 12" id="KW-0040">ANK repeat</keyword>
<evidence type="ECO:0000256" key="12">
    <source>
        <dbReference type="PROSITE-ProRule" id="PRU00023"/>
    </source>
</evidence>
<evidence type="ECO:0000256" key="2">
    <source>
        <dbReference type="ARBA" id="ARBA00004613"/>
    </source>
</evidence>
<accession>A0AAV6USS0</accession>
<keyword evidence="7" id="KW-0528">Neurotoxin</keyword>
<dbReference type="InterPro" id="IPR002110">
    <property type="entry name" value="Ankyrin_rpt"/>
</dbReference>
<evidence type="ECO:0000313" key="13">
    <source>
        <dbReference type="EMBL" id="KAG8186857.1"/>
    </source>
</evidence>
<dbReference type="GO" id="GO:0090729">
    <property type="term" value="F:toxin activity"/>
    <property type="evidence" value="ECO:0007669"/>
    <property type="project" value="UniProtKB-KW"/>
</dbReference>
<evidence type="ECO:0000256" key="7">
    <source>
        <dbReference type="ARBA" id="ARBA00022699"/>
    </source>
</evidence>
<feature type="repeat" description="ANK" evidence="12">
    <location>
        <begin position="31"/>
        <end position="60"/>
    </location>
</feature>
<gene>
    <name evidence="13" type="ORF">JTE90_024103</name>
</gene>
<dbReference type="Gene3D" id="1.25.40.20">
    <property type="entry name" value="Ankyrin repeat-containing domain"/>
    <property type="match status" value="3"/>
</dbReference>